<dbReference type="EMBL" id="CAJZBQ010000022">
    <property type="protein sequence ID" value="CAG9319365.1"/>
    <property type="molecule type" value="Genomic_DNA"/>
</dbReference>
<evidence type="ECO:0008006" key="8">
    <source>
        <dbReference type="Google" id="ProtNLM"/>
    </source>
</evidence>
<dbReference type="PANTHER" id="PTHR12652:SF50">
    <property type="entry name" value="PEROXIN 11"/>
    <property type="match status" value="1"/>
</dbReference>
<keyword evidence="5" id="KW-1133">Transmembrane helix</keyword>
<keyword evidence="5" id="KW-0812">Transmembrane</keyword>
<name>A0AAU9J0V3_9CILI</name>
<evidence type="ECO:0000313" key="6">
    <source>
        <dbReference type="EMBL" id="CAG9319365.1"/>
    </source>
</evidence>
<dbReference type="Proteomes" id="UP001162131">
    <property type="component" value="Unassembled WGS sequence"/>
</dbReference>
<keyword evidence="1" id="KW-0962">Peroxisome biogenesis</keyword>
<evidence type="ECO:0000256" key="1">
    <source>
        <dbReference type="ARBA" id="ARBA00022593"/>
    </source>
</evidence>
<proteinExistence type="predicted"/>
<accession>A0AAU9J0V3</accession>
<keyword evidence="3" id="KW-0576">Peroxisome</keyword>
<feature type="transmembrane region" description="Helical" evidence="5">
    <location>
        <begin position="85"/>
        <end position="103"/>
    </location>
</feature>
<feature type="transmembrane region" description="Helical" evidence="5">
    <location>
        <begin position="176"/>
        <end position="197"/>
    </location>
</feature>
<evidence type="ECO:0000313" key="7">
    <source>
        <dbReference type="Proteomes" id="UP001162131"/>
    </source>
</evidence>
<evidence type="ECO:0000256" key="2">
    <source>
        <dbReference type="ARBA" id="ARBA00023136"/>
    </source>
</evidence>
<dbReference type="AlphaFoldDB" id="A0AAU9J0V3"/>
<dbReference type="GO" id="GO:0005778">
    <property type="term" value="C:peroxisomal membrane"/>
    <property type="evidence" value="ECO:0007669"/>
    <property type="project" value="UniProtKB-SubCell"/>
</dbReference>
<comment type="subcellular location">
    <subcellularLocation>
        <location evidence="4">Peroxisome membrane</location>
    </subcellularLocation>
</comment>
<dbReference type="PANTHER" id="PTHR12652">
    <property type="entry name" value="PEROXISOMAL BIOGENESIS FACTOR 11"/>
    <property type="match status" value="1"/>
</dbReference>
<keyword evidence="2 5" id="KW-0472">Membrane</keyword>
<protein>
    <recommendedName>
        <fullName evidence="8">Peroxisomal membrane protein 11A</fullName>
    </recommendedName>
</protein>
<keyword evidence="7" id="KW-1185">Reference proteome</keyword>
<organism evidence="6 7">
    <name type="scientific">Blepharisma stoltei</name>
    <dbReference type="NCBI Taxonomy" id="1481888"/>
    <lineage>
        <taxon>Eukaryota</taxon>
        <taxon>Sar</taxon>
        <taxon>Alveolata</taxon>
        <taxon>Ciliophora</taxon>
        <taxon>Postciliodesmatophora</taxon>
        <taxon>Heterotrichea</taxon>
        <taxon>Heterotrichida</taxon>
        <taxon>Blepharismidae</taxon>
        <taxon>Blepharisma</taxon>
    </lineage>
</organism>
<feature type="transmembrane region" description="Helical" evidence="5">
    <location>
        <begin position="123"/>
        <end position="140"/>
    </location>
</feature>
<evidence type="ECO:0000256" key="5">
    <source>
        <dbReference type="SAM" id="Phobius"/>
    </source>
</evidence>
<evidence type="ECO:0000256" key="3">
    <source>
        <dbReference type="ARBA" id="ARBA00023140"/>
    </source>
</evidence>
<gene>
    <name evidence="6" type="ORF">BSTOLATCC_MIC23573</name>
</gene>
<sequence>MDKILIQSNKTDERDKFLKILQYGSLFLKALLKNQDLKERFQGLFSASTFSRKMFRLFKGIHDIDAINKIFQDSSLNRTAKFLQIFTRLGFFFYFFFDNLATFSSLKVINLNTPFYSKSAMKSWFFGLFFAFLNILRSLCHNYVNDYKSKNPTLGSPKIESHNAVIEKIRKERKQLYINLLRILGDLIPASAFGTNIPTLLFGKNFSDLWIGIGGLVSAGISLYQAWP</sequence>
<feature type="transmembrane region" description="Helical" evidence="5">
    <location>
        <begin position="209"/>
        <end position="227"/>
    </location>
</feature>
<dbReference type="InterPro" id="IPR008733">
    <property type="entry name" value="PEX11"/>
</dbReference>
<evidence type="ECO:0000256" key="4">
    <source>
        <dbReference type="ARBA" id="ARBA00046271"/>
    </source>
</evidence>
<dbReference type="GO" id="GO:0016559">
    <property type="term" value="P:peroxisome fission"/>
    <property type="evidence" value="ECO:0007669"/>
    <property type="project" value="InterPro"/>
</dbReference>
<reference evidence="6" key="1">
    <citation type="submission" date="2021-09" db="EMBL/GenBank/DDBJ databases">
        <authorList>
            <consortium name="AG Swart"/>
            <person name="Singh M."/>
            <person name="Singh A."/>
            <person name="Seah K."/>
            <person name="Emmerich C."/>
        </authorList>
    </citation>
    <scope>NUCLEOTIDE SEQUENCE</scope>
    <source>
        <strain evidence="6">ATCC30299</strain>
    </source>
</reference>
<dbReference type="Pfam" id="PF05648">
    <property type="entry name" value="PEX11"/>
    <property type="match status" value="1"/>
</dbReference>
<comment type="caution">
    <text evidence="6">The sequence shown here is derived from an EMBL/GenBank/DDBJ whole genome shotgun (WGS) entry which is preliminary data.</text>
</comment>